<sequence>MVLTMPPWGQTGIDGCGPNNKRGLHPTYAIDQIPTKKQINTSPPPVSMGGPDKNSEKDVRMPMSQEEGTGVWT</sequence>
<evidence type="ECO:0000313" key="2">
    <source>
        <dbReference type="EMBL" id="BCS95007.1"/>
    </source>
</evidence>
<gene>
    <name evidence="2" type="ORF">DSLASN_06390</name>
</gene>
<feature type="region of interest" description="Disordered" evidence="1">
    <location>
        <begin position="1"/>
        <end position="73"/>
    </location>
</feature>
<accession>A0ABM7PCZ4</accession>
<reference evidence="2 3" key="1">
    <citation type="submission" date="2021-02" db="EMBL/GenBank/DDBJ databases">
        <title>Complete genome of Desulfoluna sp. strain ASN36.</title>
        <authorList>
            <person name="Takahashi A."/>
            <person name="Kojima H."/>
            <person name="Fukui M."/>
        </authorList>
    </citation>
    <scope>NUCLEOTIDE SEQUENCE [LARGE SCALE GENOMIC DNA]</scope>
    <source>
        <strain evidence="2 3">ASN36</strain>
    </source>
</reference>
<organism evidence="2 3">
    <name type="scientific">Desulfoluna limicola</name>
    <dbReference type="NCBI Taxonomy" id="2810562"/>
    <lineage>
        <taxon>Bacteria</taxon>
        <taxon>Pseudomonadati</taxon>
        <taxon>Thermodesulfobacteriota</taxon>
        <taxon>Desulfobacteria</taxon>
        <taxon>Desulfobacterales</taxon>
        <taxon>Desulfolunaceae</taxon>
        <taxon>Desulfoluna</taxon>
    </lineage>
</organism>
<protein>
    <submittedName>
        <fullName evidence="2">Uncharacterized protein</fullName>
    </submittedName>
</protein>
<name>A0ABM7PCZ4_9BACT</name>
<keyword evidence="3" id="KW-1185">Reference proteome</keyword>
<dbReference type="Proteomes" id="UP001320148">
    <property type="component" value="Chromosome"/>
</dbReference>
<evidence type="ECO:0000256" key="1">
    <source>
        <dbReference type="SAM" id="MobiDB-lite"/>
    </source>
</evidence>
<evidence type="ECO:0000313" key="3">
    <source>
        <dbReference type="Proteomes" id="UP001320148"/>
    </source>
</evidence>
<dbReference type="EMBL" id="AP024488">
    <property type="protein sequence ID" value="BCS95007.1"/>
    <property type="molecule type" value="Genomic_DNA"/>
</dbReference>
<proteinExistence type="predicted"/>